<gene>
    <name evidence="2" type="ORF">R1flu_002530</name>
</gene>
<proteinExistence type="predicted"/>
<accession>A0ABD1Y6X3</accession>
<keyword evidence="3" id="KW-1185">Reference proteome</keyword>
<reference evidence="2 3" key="1">
    <citation type="submission" date="2024-09" db="EMBL/GenBank/DDBJ databases">
        <title>Chromosome-scale assembly of Riccia fluitans.</title>
        <authorList>
            <person name="Paukszto L."/>
            <person name="Sawicki J."/>
            <person name="Karawczyk K."/>
            <person name="Piernik-Szablinska J."/>
            <person name="Szczecinska M."/>
            <person name="Mazdziarz M."/>
        </authorList>
    </citation>
    <scope>NUCLEOTIDE SEQUENCE [LARGE SCALE GENOMIC DNA]</scope>
    <source>
        <strain evidence="2">Rf_01</strain>
        <tissue evidence="2">Aerial parts of the thallus</tissue>
    </source>
</reference>
<dbReference type="EMBL" id="JBHFFA010000006">
    <property type="protein sequence ID" value="KAL2622325.1"/>
    <property type="molecule type" value="Genomic_DNA"/>
</dbReference>
<protein>
    <submittedName>
        <fullName evidence="2">Uncharacterized protein</fullName>
    </submittedName>
</protein>
<dbReference type="Proteomes" id="UP001605036">
    <property type="component" value="Unassembled WGS sequence"/>
</dbReference>
<evidence type="ECO:0000313" key="3">
    <source>
        <dbReference type="Proteomes" id="UP001605036"/>
    </source>
</evidence>
<comment type="caution">
    <text evidence="2">The sequence shown here is derived from an EMBL/GenBank/DDBJ whole genome shotgun (WGS) entry which is preliminary data.</text>
</comment>
<evidence type="ECO:0000256" key="1">
    <source>
        <dbReference type="SAM" id="MobiDB-lite"/>
    </source>
</evidence>
<organism evidence="2 3">
    <name type="scientific">Riccia fluitans</name>
    <dbReference type="NCBI Taxonomy" id="41844"/>
    <lineage>
        <taxon>Eukaryota</taxon>
        <taxon>Viridiplantae</taxon>
        <taxon>Streptophyta</taxon>
        <taxon>Embryophyta</taxon>
        <taxon>Marchantiophyta</taxon>
        <taxon>Marchantiopsida</taxon>
        <taxon>Marchantiidae</taxon>
        <taxon>Marchantiales</taxon>
        <taxon>Ricciaceae</taxon>
        <taxon>Riccia</taxon>
    </lineage>
</organism>
<name>A0ABD1Y6X3_9MARC</name>
<feature type="compositionally biased region" description="Polar residues" evidence="1">
    <location>
        <begin position="75"/>
        <end position="86"/>
    </location>
</feature>
<evidence type="ECO:0000313" key="2">
    <source>
        <dbReference type="EMBL" id="KAL2622325.1"/>
    </source>
</evidence>
<sequence length="138" mass="15787">MHRKQWQCDYKLTMPTTQNSNQAEMHTVQQITNSTASPISKPHRKHRDHHDHQFKNPRRPPPSSASEFEHGPPTKMTTVIRNEPTITHQDHQAALVETGDRIEFAAGAESLRGSMYLWHVQVDFPLILVSHLGISIIL</sequence>
<dbReference type="AlphaFoldDB" id="A0ABD1Y6X3"/>
<feature type="compositionally biased region" description="Polar residues" evidence="1">
    <location>
        <begin position="29"/>
        <end position="38"/>
    </location>
</feature>
<feature type="region of interest" description="Disordered" evidence="1">
    <location>
        <begin position="29"/>
        <end position="86"/>
    </location>
</feature>